<comment type="caution">
    <text evidence="1">The sequence shown here is derived from an EMBL/GenBank/DDBJ whole genome shotgun (WGS) entry which is preliminary data.</text>
</comment>
<name>A0A1G1W9H8_9BACT</name>
<sequence length="271" mass="30135">MSELTLPFTRDRLGTREMCELILHSGQVALRDINAGELPFEYSANKATLVPGPHGPILEGTPRFGPGYILIKALVSQEHTFFSLINQLALRVVDARVRLDGICGNVSGGMIPGFVLKLYLSHLYGGPVYYFYAREMRKEHGSREMLVGVDNTPFIKEGMNFGDVEELVNNAQTTCNAALTLRASGFRCTHAITILDYANSAAKIQREAINLTQISLVTLPELLAYARDVGKWPGPVIDDYLSYLESPDDWAARNQEAIIRTLQQKEEEHHG</sequence>
<evidence type="ECO:0000313" key="1">
    <source>
        <dbReference type="EMBL" id="OGY24315.1"/>
    </source>
</evidence>
<dbReference type="STRING" id="1802593.A2172_00425"/>
<proteinExistence type="predicted"/>
<protein>
    <recommendedName>
        <fullName evidence="3">Phosphoribosyltransferase domain-containing protein</fullName>
    </recommendedName>
</protein>
<evidence type="ECO:0000313" key="2">
    <source>
        <dbReference type="Proteomes" id="UP000176631"/>
    </source>
</evidence>
<organism evidence="1 2">
    <name type="scientific">Candidatus Woykebacteria bacterium RBG_13_40_15</name>
    <dbReference type="NCBI Taxonomy" id="1802593"/>
    <lineage>
        <taxon>Bacteria</taxon>
        <taxon>Candidatus Woykeibacteriota</taxon>
    </lineage>
</organism>
<gene>
    <name evidence="1" type="ORF">A2172_00425</name>
</gene>
<dbReference type="Proteomes" id="UP000176631">
    <property type="component" value="Unassembled WGS sequence"/>
</dbReference>
<dbReference type="AlphaFoldDB" id="A0A1G1W9H8"/>
<accession>A0A1G1W9H8</accession>
<dbReference type="Gene3D" id="3.40.50.2020">
    <property type="match status" value="1"/>
</dbReference>
<reference evidence="1 2" key="1">
    <citation type="journal article" date="2016" name="Nat. Commun.">
        <title>Thousands of microbial genomes shed light on interconnected biogeochemical processes in an aquifer system.</title>
        <authorList>
            <person name="Anantharaman K."/>
            <person name="Brown C.T."/>
            <person name="Hug L.A."/>
            <person name="Sharon I."/>
            <person name="Castelle C.J."/>
            <person name="Probst A.J."/>
            <person name="Thomas B.C."/>
            <person name="Singh A."/>
            <person name="Wilkins M.J."/>
            <person name="Karaoz U."/>
            <person name="Brodie E.L."/>
            <person name="Williams K.H."/>
            <person name="Hubbard S.S."/>
            <person name="Banfield J.F."/>
        </authorList>
    </citation>
    <scope>NUCLEOTIDE SEQUENCE [LARGE SCALE GENOMIC DNA]</scope>
</reference>
<dbReference type="InterPro" id="IPR029057">
    <property type="entry name" value="PRTase-like"/>
</dbReference>
<dbReference type="SUPFAM" id="SSF53271">
    <property type="entry name" value="PRTase-like"/>
    <property type="match status" value="1"/>
</dbReference>
<dbReference type="EMBL" id="MHCP01000014">
    <property type="protein sequence ID" value="OGY24315.1"/>
    <property type="molecule type" value="Genomic_DNA"/>
</dbReference>
<evidence type="ECO:0008006" key="3">
    <source>
        <dbReference type="Google" id="ProtNLM"/>
    </source>
</evidence>